<evidence type="ECO:0000313" key="2">
    <source>
        <dbReference type="EMBL" id="MBM2416860.1"/>
    </source>
</evidence>
<proteinExistence type="predicted"/>
<evidence type="ECO:0000313" key="4">
    <source>
        <dbReference type="Proteomes" id="UP000809440"/>
    </source>
</evidence>
<dbReference type="OrthoDB" id="4865570at2"/>
<dbReference type="NCBIfam" id="TIGR03344">
    <property type="entry name" value="VI_effect_Hcp1"/>
    <property type="match status" value="1"/>
</dbReference>
<dbReference type="InterPro" id="IPR008514">
    <property type="entry name" value="T6SS_Hcp"/>
</dbReference>
<reference evidence="1 4" key="1">
    <citation type="submission" date="2021-01" db="EMBL/GenBank/DDBJ databases">
        <title>Diatom-associated Roseobacters Show Island Model of Population Structure.</title>
        <authorList>
            <person name="Qu L."/>
            <person name="Feng X."/>
            <person name="Chen Y."/>
            <person name="Li L."/>
            <person name="Wang X."/>
            <person name="Hu Z."/>
            <person name="Wang H."/>
            <person name="Luo H."/>
        </authorList>
    </citation>
    <scope>NUCLEOTIDE SEQUENCE</scope>
    <source>
        <strain evidence="2 4">CC28-63</strain>
        <strain evidence="1">CC28-69</strain>
    </source>
</reference>
<keyword evidence="4" id="KW-1185">Reference proteome</keyword>
<sequence>MAIDQFLDLKGVPGESQDKTQKDKIDVLAWSFGCSNSGTTHMGSGSGAGRASFQDISITKWIDKSSPVLMQHVATGKHITEGKLICRKAGGKQMEYYTIHFKDIIVTSVSTGGSGGEDRLTENVSLNFGSFHIKYIEQTPTGAEGAKPEFKYDIAAQDEKF</sequence>
<dbReference type="EMBL" id="JAFBXF010000004">
    <property type="protein sequence ID" value="MBM2416860.1"/>
    <property type="molecule type" value="Genomic_DNA"/>
</dbReference>
<dbReference type="InterPro" id="IPR036624">
    <property type="entry name" value="Hcp1-lik_sf"/>
</dbReference>
<dbReference type="Proteomes" id="UP000755667">
    <property type="component" value="Unassembled WGS sequence"/>
</dbReference>
<dbReference type="PANTHER" id="PTHR36152:SF5">
    <property type="entry name" value="PROTEIN HCP1"/>
    <property type="match status" value="1"/>
</dbReference>
<dbReference type="Proteomes" id="UP000809440">
    <property type="component" value="Unassembled WGS sequence"/>
</dbReference>
<protein>
    <submittedName>
        <fullName evidence="1">Type VI secretion system tube protein Hcp</fullName>
    </submittedName>
</protein>
<name>A0A9Q2PAD3_9RHOB</name>
<dbReference type="AlphaFoldDB" id="A0A9Q2PAD3"/>
<comment type="caution">
    <text evidence="1">The sequence shown here is derived from an EMBL/GenBank/DDBJ whole genome shotgun (WGS) entry which is preliminary data.</text>
</comment>
<accession>A0A9Q2PAD3</accession>
<dbReference type="PANTHER" id="PTHR36152">
    <property type="entry name" value="CYTOPLASMIC PROTEIN-RELATED"/>
    <property type="match status" value="1"/>
</dbReference>
<evidence type="ECO:0000313" key="3">
    <source>
        <dbReference type="Proteomes" id="UP000755667"/>
    </source>
</evidence>
<dbReference type="Pfam" id="PF05638">
    <property type="entry name" value="T6SS_HCP"/>
    <property type="match status" value="1"/>
</dbReference>
<dbReference type="InterPro" id="IPR053165">
    <property type="entry name" value="HSI-I_assembly_Hcp1"/>
</dbReference>
<dbReference type="EMBL" id="JAFBXE010000004">
    <property type="protein sequence ID" value="MBM2412192.1"/>
    <property type="molecule type" value="Genomic_DNA"/>
</dbReference>
<dbReference type="Gene3D" id="2.30.110.20">
    <property type="entry name" value="Hcp1-like"/>
    <property type="match status" value="1"/>
</dbReference>
<organism evidence="1 3">
    <name type="scientific">Marivita cryptomonadis</name>
    <dbReference type="NCBI Taxonomy" id="505252"/>
    <lineage>
        <taxon>Bacteria</taxon>
        <taxon>Pseudomonadati</taxon>
        <taxon>Pseudomonadota</taxon>
        <taxon>Alphaproteobacteria</taxon>
        <taxon>Rhodobacterales</taxon>
        <taxon>Roseobacteraceae</taxon>
        <taxon>Marivita</taxon>
    </lineage>
</organism>
<dbReference type="RefSeq" id="WP_085629017.1">
    <property type="nucleotide sequence ID" value="NZ_JBKAGK010000006.1"/>
</dbReference>
<dbReference type="SUPFAM" id="SSF141452">
    <property type="entry name" value="Hcp1-like"/>
    <property type="match status" value="1"/>
</dbReference>
<gene>
    <name evidence="1" type="ORF">JQX41_07765</name>
    <name evidence="2" type="ORF">JQX48_07770</name>
</gene>
<evidence type="ECO:0000313" key="1">
    <source>
        <dbReference type="EMBL" id="MBM2412192.1"/>
    </source>
</evidence>